<dbReference type="AlphaFoldDB" id="A0A4Y2MT21"/>
<name>A0A4Y2MT21_ARAVE</name>
<comment type="caution">
    <text evidence="1">The sequence shown here is derived from an EMBL/GenBank/DDBJ whole genome shotgun (WGS) entry which is preliminary data.</text>
</comment>
<keyword evidence="2" id="KW-1185">Reference proteome</keyword>
<protein>
    <submittedName>
        <fullName evidence="1">Uncharacterized protein</fullName>
    </submittedName>
</protein>
<evidence type="ECO:0000313" key="2">
    <source>
        <dbReference type="Proteomes" id="UP000499080"/>
    </source>
</evidence>
<sequence>MECPHDAACGLVCPAPVTFFGKRARSRCPLVFAVALDTRRFREYNTVFPMECPQMQLWLRSAGSVTFFGKRLVSLPPGLCRWRLIRRVSV</sequence>
<accession>A0A4Y2MT21</accession>
<dbReference type="EMBL" id="BGPR01205765">
    <property type="protein sequence ID" value="GBN29699.1"/>
    <property type="molecule type" value="Genomic_DNA"/>
</dbReference>
<reference evidence="1 2" key="1">
    <citation type="journal article" date="2019" name="Sci. Rep.">
        <title>Orb-weaving spider Araneus ventricosus genome elucidates the spidroin gene catalogue.</title>
        <authorList>
            <person name="Kono N."/>
            <person name="Nakamura H."/>
            <person name="Ohtoshi R."/>
            <person name="Moran D.A.P."/>
            <person name="Shinohara A."/>
            <person name="Yoshida Y."/>
            <person name="Fujiwara M."/>
            <person name="Mori M."/>
            <person name="Tomita M."/>
            <person name="Arakawa K."/>
        </authorList>
    </citation>
    <scope>NUCLEOTIDE SEQUENCE [LARGE SCALE GENOMIC DNA]</scope>
</reference>
<organism evidence="1 2">
    <name type="scientific">Araneus ventricosus</name>
    <name type="common">Orbweaver spider</name>
    <name type="synonym">Epeira ventricosa</name>
    <dbReference type="NCBI Taxonomy" id="182803"/>
    <lineage>
        <taxon>Eukaryota</taxon>
        <taxon>Metazoa</taxon>
        <taxon>Ecdysozoa</taxon>
        <taxon>Arthropoda</taxon>
        <taxon>Chelicerata</taxon>
        <taxon>Arachnida</taxon>
        <taxon>Araneae</taxon>
        <taxon>Araneomorphae</taxon>
        <taxon>Entelegynae</taxon>
        <taxon>Araneoidea</taxon>
        <taxon>Araneidae</taxon>
        <taxon>Araneus</taxon>
    </lineage>
</organism>
<proteinExistence type="predicted"/>
<evidence type="ECO:0000313" key="1">
    <source>
        <dbReference type="EMBL" id="GBN29699.1"/>
    </source>
</evidence>
<gene>
    <name evidence="1" type="ORF">AVEN_81417_1</name>
</gene>
<dbReference type="Proteomes" id="UP000499080">
    <property type="component" value="Unassembled WGS sequence"/>
</dbReference>